<dbReference type="OrthoDB" id="680984at2"/>
<feature type="transmembrane region" description="Helical" evidence="1">
    <location>
        <begin position="30"/>
        <end position="47"/>
    </location>
</feature>
<gene>
    <name evidence="2" type="ORF">FOF46_04430</name>
</gene>
<comment type="caution">
    <text evidence="2">The sequence shown here is derived from an EMBL/GenBank/DDBJ whole genome shotgun (WGS) entry which is preliminary data.</text>
</comment>
<keyword evidence="1" id="KW-1133">Transmembrane helix</keyword>
<feature type="transmembrane region" description="Helical" evidence="1">
    <location>
        <begin position="59"/>
        <end position="84"/>
    </location>
</feature>
<accession>A0A554VPZ0</accession>
<organism evidence="2 3">
    <name type="scientific">Aquimarina algiphila</name>
    <dbReference type="NCBI Taxonomy" id="2047982"/>
    <lineage>
        <taxon>Bacteria</taxon>
        <taxon>Pseudomonadati</taxon>
        <taxon>Bacteroidota</taxon>
        <taxon>Flavobacteriia</taxon>
        <taxon>Flavobacteriales</taxon>
        <taxon>Flavobacteriaceae</taxon>
        <taxon>Aquimarina</taxon>
    </lineage>
</organism>
<evidence type="ECO:0000313" key="3">
    <source>
        <dbReference type="Proteomes" id="UP000318833"/>
    </source>
</evidence>
<keyword evidence="3" id="KW-1185">Reference proteome</keyword>
<keyword evidence="1" id="KW-0812">Transmembrane</keyword>
<keyword evidence="1" id="KW-0472">Membrane</keyword>
<evidence type="ECO:0000313" key="2">
    <source>
        <dbReference type="EMBL" id="TSE10547.1"/>
    </source>
</evidence>
<reference evidence="2 3" key="1">
    <citation type="submission" date="2019-07" db="EMBL/GenBank/DDBJ databases">
        <title>The draft genome sequence of Aquimarina algiphila M91.</title>
        <authorList>
            <person name="Meng X."/>
        </authorList>
    </citation>
    <scope>NUCLEOTIDE SEQUENCE [LARGE SCALE GENOMIC DNA]</scope>
    <source>
        <strain evidence="2 3">M91</strain>
    </source>
</reference>
<name>A0A554VPZ0_9FLAO</name>
<feature type="transmembrane region" description="Helical" evidence="1">
    <location>
        <begin position="90"/>
        <end position="108"/>
    </location>
</feature>
<dbReference type="Proteomes" id="UP000318833">
    <property type="component" value="Unassembled WGS sequence"/>
</dbReference>
<dbReference type="EMBL" id="VLNR01000006">
    <property type="protein sequence ID" value="TSE10547.1"/>
    <property type="molecule type" value="Genomic_DNA"/>
</dbReference>
<dbReference type="AlphaFoldDB" id="A0A554VPZ0"/>
<dbReference type="RefSeq" id="WP_143915588.1">
    <property type="nucleotide sequence ID" value="NZ_CANLFO010000002.1"/>
</dbReference>
<evidence type="ECO:0000256" key="1">
    <source>
        <dbReference type="SAM" id="Phobius"/>
    </source>
</evidence>
<proteinExistence type="predicted"/>
<protein>
    <submittedName>
        <fullName evidence="2">Uncharacterized protein</fullName>
    </submittedName>
</protein>
<sequence length="119" mass="13596">MDSIGALITAIFLGLVLARLEPIFGMPPKVLYGLSFIACMFALYSFYCHLQLTKNWRPYLIGIISANLIYCCLTTGLVICYYQKLTNLGLMYFLFEIMVILILVCIELKTVSELTYRKD</sequence>